<dbReference type="AlphaFoldDB" id="A0A2P6N6I1"/>
<gene>
    <name evidence="3" type="ORF">PROFUN_12783</name>
</gene>
<keyword evidence="4" id="KW-1185">Reference proteome</keyword>
<dbReference type="InParanoid" id="A0A2P6N6I1"/>
<sequence>MQATCLSCGGFKQEIIQLKKVIQDRDQEITDVKEKHREEKETILNKHRALNSQIIQSNVRYHKEAQQLHDKIKQIERDRDSLLPQIEELKMQLTSARTENTVLHKAMEVISSMPTSRHQDRPAAALPRRERVEEEHPSFDLDNTNLTSPRQSNVHVSTPIPKRKAVNNRQGIVASSSNEDVRLSERNASKPRATDATCEIQDSSFEQDISFSPFSPIKKTSQYTKTRGKTEEKKPNQRGEDLIMIHTEWQPAAPPSSSASRSSVAPSSEPQPPKKVERSPSKSVPLAKTSTVSVKKAAKGKREPTLAQPSGPWSVLEDDTATKKTDKMKDKMEEAAPRRGLRERTNTNYREPSLHSKLRKGDSRTFEIGDTMERALPDPWKRGNRDPNAENVPPAR</sequence>
<feature type="compositionally biased region" description="Low complexity" evidence="2">
    <location>
        <begin position="255"/>
        <end position="268"/>
    </location>
</feature>
<evidence type="ECO:0000256" key="1">
    <source>
        <dbReference type="SAM" id="Coils"/>
    </source>
</evidence>
<proteinExistence type="predicted"/>
<dbReference type="Proteomes" id="UP000241769">
    <property type="component" value="Unassembled WGS sequence"/>
</dbReference>
<feature type="coiled-coil region" evidence="1">
    <location>
        <begin position="33"/>
        <end position="78"/>
    </location>
</feature>
<organism evidence="3 4">
    <name type="scientific">Planoprotostelium fungivorum</name>
    <dbReference type="NCBI Taxonomy" id="1890364"/>
    <lineage>
        <taxon>Eukaryota</taxon>
        <taxon>Amoebozoa</taxon>
        <taxon>Evosea</taxon>
        <taxon>Variosea</taxon>
        <taxon>Cavosteliida</taxon>
        <taxon>Cavosteliaceae</taxon>
        <taxon>Planoprotostelium</taxon>
    </lineage>
</organism>
<feature type="compositionally biased region" description="Polar residues" evidence="2">
    <location>
        <begin position="167"/>
        <end position="178"/>
    </location>
</feature>
<dbReference type="EMBL" id="MDYQ01000180">
    <property type="protein sequence ID" value="PRP79550.1"/>
    <property type="molecule type" value="Genomic_DNA"/>
</dbReference>
<feature type="compositionally biased region" description="Basic and acidic residues" evidence="2">
    <location>
        <begin position="117"/>
        <end position="139"/>
    </location>
</feature>
<evidence type="ECO:0000313" key="3">
    <source>
        <dbReference type="EMBL" id="PRP79550.1"/>
    </source>
</evidence>
<feature type="compositionally biased region" description="Polar residues" evidence="2">
    <location>
        <begin position="200"/>
        <end position="225"/>
    </location>
</feature>
<feature type="compositionally biased region" description="Basic and acidic residues" evidence="2">
    <location>
        <begin position="320"/>
        <end position="345"/>
    </location>
</feature>
<accession>A0A2P6N6I1</accession>
<keyword evidence="1" id="KW-0175">Coiled coil</keyword>
<feature type="compositionally biased region" description="Basic and acidic residues" evidence="2">
    <location>
        <begin position="228"/>
        <end position="243"/>
    </location>
</feature>
<evidence type="ECO:0000256" key="2">
    <source>
        <dbReference type="SAM" id="MobiDB-lite"/>
    </source>
</evidence>
<comment type="caution">
    <text evidence="3">The sequence shown here is derived from an EMBL/GenBank/DDBJ whole genome shotgun (WGS) entry which is preliminary data.</text>
</comment>
<name>A0A2P6N6I1_9EUKA</name>
<feature type="region of interest" description="Disordered" evidence="2">
    <location>
        <begin position="112"/>
        <end position="396"/>
    </location>
</feature>
<evidence type="ECO:0000313" key="4">
    <source>
        <dbReference type="Proteomes" id="UP000241769"/>
    </source>
</evidence>
<feature type="compositionally biased region" description="Basic and acidic residues" evidence="2">
    <location>
        <begin position="179"/>
        <end position="188"/>
    </location>
</feature>
<feature type="compositionally biased region" description="Polar residues" evidence="2">
    <location>
        <begin position="141"/>
        <end position="156"/>
    </location>
</feature>
<feature type="compositionally biased region" description="Basic and acidic residues" evidence="2">
    <location>
        <begin position="359"/>
        <end position="388"/>
    </location>
</feature>
<reference evidence="3 4" key="1">
    <citation type="journal article" date="2018" name="Genome Biol. Evol.">
        <title>Multiple Roots of Fruiting Body Formation in Amoebozoa.</title>
        <authorList>
            <person name="Hillmann F."/>
            <person name="Forbes G."/>
            <person name="Novohradska S."/>
            <person name="Ferling I."/>
            <person name="Riege K."/>
            <person name="Groth M."/>
            <person name="Westermann M."/>
            <person name="Marz M."/>
            <person name="Spaller T."/>
            <person name="Winckler T."/>
            <person name="Schaap P."/>
            <person name="Glockner G."/>
        </authorList>
    </citation>
    <scope>NUCLEOTIDE SEQUENCE [LARGE SCALE GENOMIC DNA]</scope>
    <source>
        <strain evidence="3 4">Jena</strain>
    </source>
</reference>
<protein>
    <submittedName>
        <fullName evidence="3">Uncharacterized protein</fullName>
    </submittedName>
</protein>